<proteinExistence type="predicted"/>
<dbReference type="PROSITE" id="PS51257">
    <property type="entry name" value="PROKAR_LIPOPROTEIN"/>
    <property type="match status" value="1"/>
</dbReference>
<feature type="domain" description="Metallo-beta-lactamase" evidence="2">
    <location>
        <begin position="133"/>
        <end position="221"/>
    </location>
</feature>
<reference evidence="3 4" key="1">
    <citation type="journal article" date="2016" name="Sci. Rep.">
        <title>The Dendrobium catenatum Lindl. genome sequence provides insights into polysaccharide synthase, floral development and adaptive evolution.</title>
        <authorList>
            <person name="Zhang G.Q."/>
            <person name="Xu Q."/>
            <person name="Bian C."/>
            <person name="Tsai W.C."/>
            <person name="Yeh C.M."/>
            <person name="Liu K.W."/>
            <person name="Yoshida K."/>
            <person name="Zhang L.S."/>
            <person name="Chang S.B."/>
            <person name="Chen F."/>
            <person name="Shi Y."/>
            <person name="Su Y.Y."/>
            <person name="Zhang Y.Q."/>
            <person name="Chen L.J."/>
            <person name="Yin Y."/>
            <person name="Lin M."/>
            <person name="Huang H."/>
            <person name="Deng H."/>
            <person name="Wang Z.W."/>
            <person name="Zhu S.L."/>
            <person name="Zhao X."/>
            <person name="Deng C."/>
            <person name="Niu S.C."/>
            <person name="Huang J."/>
            <person name="Wang M."/>
            <person name="Liu G.H."/>
            <person name="Yang H.J."/>
            <person name="Xiao X.J."/>
            <person name="Hsiao Y.Y."/>
            <person name="Wu W.L."/>
            <person name="Chen Y.Y."/>
            <person name="Mitsuda N."/>
            <person name="Ohme-Takagi M."/>
            <person name="Luo Y.B."/>
            <person name="Van de Peer Y."/>
            <person name="Liu Z.J."/>
        </authorList>
    </citation>
    <scope>NUCLEOTIDE SEQUENCE [LARGE SCALE GENOMIC DNA]</scope>
    <source>
        <tissue evidence="3">The whole plant</tissue>
    </source>
</reference>
<feature type="region of interest" description="Disordered" evidence="1">
    <location>
        <begin position="438"/>
        <end position="483"/>
    </location>
</feature>
<dbReference type="PANTHER" id="PTHR42663:SF6">
    <property type="entry name" value="HYDROLASE C777.06C-RELATED"/>
    <property type="match status" value="1"/>
</dbReference>
<name>A0A2I0VJ12_9ASPA</name>
<evidence type="ECO:0000256" key="1">
    <source>
        <dbReference type="SAM" id="MobiDB-lite"/>
    </source>
</evidence>
<evidence type="ECO:0000313" key="3">
    <source>
        <dbReference type="EMBL" id="PKU63406.1"/>
    </source>
</evidence>
<dbReference type="STRING" id="906689.A0A2I0VJ12"/>
<dbReference type="InterPro" id="IPR001279">
    <property type="entry name" value="Metallo-B-lactamas"/>
</dbReference>
<dbReference type="SUPFAM" id="SSF56281">
    <property type="entry name" value="Metallo-hydrolase/oxidoreductase"/>
    <property type="match status" value="1"/>
</dbReference>
<accession>A0A2I0VJ12</accession>
<dbReference type="EMBL" id="KZ503497">
    <property type="protein sequence ID" value="PKU63406.1"/>
    <property type="molecule type" value="Genomic_DNA"/>
</dbReference>
<dbReference type="InterPro" id="IPR036866">
    <property type="entry name" value="RibonucZ/Hydroxyglut_hydro"/>
</dbReference>
<dbReference type="AlphaFoldDB" id="A0A2I0VJ12"/>
<feature type="compositionally biased region" description="Polar residues" evidence="1">
    <location>
        <begin position="438"/>
        <end position="450"/>
    </location>
</feature>
<dbReference type="PANTHER" id="PTHR42663">
    <property type="entry name" value="HYDROLASE C777.06C-RELATED-RELATED"/>
    <property type="match status" value="1"/>
</dbReference>
<dbReference type="Proteomes" id="UP000233837">
    <property type="component" value="Unassembled WGS sequence"/>
</dbReference>
<keyword evidence="4" id="KW-1185">Reference proteome</keyword>
<protein>
    <recommendedName>
        <fullName evidence="2">Metallo-beta-lactamase domain-containing protein</fullName>
    </recommendedName>
</protein>
<dbReference type="Pfam" id="PF12706">
    <property type="entry name" value="Lactamase_B_2"/>
    <property type="match status" value="1"/>
</dbReference>
<evidence type="ECO:0000313" key="4">
    <source>
        <dbReference type="Proteomes" id="UP000233837"/>
    </source>
</evidence>
<gene>
    <name evidence="3" type="ORF">MA16_Dca010016</name>
</gene>
<evidence type="ECO:0000259" key="2">
    <source>
        <dbReference type="Pfam" id="PF12706"/>
    </source>
</evidence>
<sequence>MLNTARPDDLIRDCYVRVLLGIAQYFSVLFGISCSAFSHGGRPPAMETKMALSQNGDPKVDGEEFDNGVSSLIFLGTGCSSAVPNARCLIIPTDPPCQVCSQSHSLPPEKNPNYRCNTSLLINYVDENGAHKYILIDVGKTFREQVLHWFTHHKIPRVDSIILTHEHADAVLGLDDIRAVQPFSPTNEIDPTPIYLTQHAMESLAEQFPYLVKKKLNEGEEVKRVAQLDWRIIRPTVCSFTSDAWGGLCLFRLPLWKKVKNCVYFGCFSLPAAEDLISRAGGGLLDLLILDTLCKRVLFLRGPRWRYGDEEDAISKWRSQSGRRRILQWRILANFPRYWLIQCGTQRPVPYPPDGYPVSDAVLGLDDIRAVQPFSPTNEIDPTPIYLTQHAVESLAEQFPYLVKKKLNEGEEVKRVAQLDWRIIRPTSLRAATSLPTWENLPSRSSSTHDTSAEAFKPNRKTASRNPSTPSASHQTPSASDQTPTHIDFQAQLSDPYSFNKPTPGSLSIQFPVDVDTLSKLPPSPTSWFLRSRERERERETDVSAPSTTIFSCRIGSFDISIGSKGEISLAVKVTFAFRVLFGPNPANPPH</sequence>
<feature type="compositionally biased region" description="Polar residues" evidence="1">
    <location>
        <begin position="464"/>
        <end position="483"/>
    </location>
</feature>
<reference evidence="3 4" key="2">
    <citation type="journal article" date="2017" name="Nature">
        <title>The Apostasia genome and the evolution of orchids.</title>
        <authorList>
            <person name="Zhang G.Q."/>
            <person name="Liu K.W."/>
            <person name="Li Z."/>
            <person name="Lohaus R."/>
            <person name="Hsiao Y.Y."/>
            <person name="Niu S.C."/>
            <person name="Wang J.Y."/>
            <person name="Lin Y.C."/>
            <person name="Xu Q."/>
            <person name="Chen L.J."/>
            <person name="Yoshida K."/>
            <person name="Fujiwara S."/>
            <person name="Wang Z.W."/>
            <person name="Zhang Y.Q."/>
            <person name="Mitsuda N."/>
            <person name="Wang M."/>
            <person name="Liu G.H."/>
            <person name="Pecoraro L."/>
            <person name="Huang H.X."/>
            <person name="Xiao X.J."/>
            <person name="Lin M."/>
            <person name="Wu X.Y."/>
            <person name="Wu W.L."/>
            <person name="Chen Y.Y."/>
            <person name="Chang S.B."/>
            <person name="Sakamoto S."/>
            <person name="Ohme-Takagi M."/>
            <person name="Yagi M."/>
            <person name="Zeng S.J."/>
            <person name="Shen C.Y."/>
            <person name="Yeh C.M."/>
            <person name="Luo Y.B."/>
            <person name="Tsai W.C."/>
            <person name="Van de Peer Y."/>
            <person name="Liu Z.J."/>
        </authorList>
    </citation>
    <scope>NUCLEOTIDE SEQUENCE [LARGE SCALE GENOMIC DNA]</scope>
    <source>
        <tissue evidence="3">The whole plant</tissue>
    </source>
</reference>
<dbReference type="Gene3D" id="3.60.15.10">
    <property type="entry name" value="Ribonuclease Z/Hydroxyacylglutathione hydrolase-like"/>
    <property type="match status" value="1"/>
</dbReference>
<organism evidence="3 4">
    <name type="scientific">Dendrobium catenatum</name>
    <dbReference type="NCBI Taxonomy" id="906689"/>
    <lineage>
        <taxon>Eukaryota</taxon>
        <taxon>Viridiplantae</taxon>
        <taxon>Streptophyta</taxon>
        <taxon>Embryophyta</taxon>
        <taxon>Tracheophyta</taxon>
        <taxon>Spermatophyta</taxon>
        <taxon>Magnoliopsida</taxon>
        <taxon>Liliopsida</taxon>
        <taxon>Asparagales</taxon>
        <taxon>Orchidaceae</taxon>
        <taxon>Epidendroideae</taxon>
        <taxon>Malaxideae</taxon>
        <taxon>Dendrobiinae</taxon>
        <taxon>Dendrobium</taxon>
    </lineage>
</organism>
<dbReference type="CDD" id="cd16279">
    <property type="entry name" value="metallo-hydrolase-like_MBL-fold"/>
    <property type="match status" value="1"/>
</dbReference>